<feature type="compositionally biased region" description="Low complexity" evidence="1">
    <location>
        <begin position="40"/>
        <end position="58"/>
    </location>
</feature>
<dbReference type="EMBL" id="KL367481">
    <property type="protein sequence ID" value="KFD71748.1"/>
    <property type="molecule type" value="Genomic_DNA"/>
</dbReference>
<feature type="region of interest" description="Disordered" evidence="1">
    <location>
        <begin position="27"/>
        <end position="80"/>
    </location>
</feature>
<accession>A0A085NQK2</accession>
<proteinExistence type="predicted"/>
<evidence type="ECO:0000313" key="5">
    <source>
        <dbReference type="Proteomes" id="UP000030764"/>
    </source>
</evidence>
<evidence type="ECO:0000313" key="4">
    <source>
        <dbReference type="EMBL" id="KFD71748.1"/>
    </source>
</evidence>
<protein>
    <submittedName>
        <fullName evidence="4">Uncharacterized protein</fullName>
    </submittedName>
</protein>
<keyword evidence="5" id="KW-1185">Reference proteome</keyword>
<dbReference type="AlphaFoldDB" id="A0A085NQK2"/>
<feature type="signal peptide" evidence="2">
    <location>
        <begin position="1"/>
        <end position="23"/>
    </location>
</feature>
<keyword evidence="2" id="KW-0732">Signal</keyword>
<dbReference type="Proteomes" id="UP000030764">
    <property type="component" value="Unassembled WGS sequence"/>
</dbReference>
<reference evidence="4 5" key="1">
    <citation type="journal article" date="2014" name="Nat. Genet.">
        <title>Genome and transcriptome of the porcine whipworm Trichuris suis.</title>
        <authorList>
            <person name="Jex A.R."/>
            <person name="Nejsum P."/>
            <person name="Schwarz E.M."/>
            <person name="Hu L."/>
            <person name="Young N.D."/>
            <person name="Hall R.S."/>
            <person name="Korhonen P.K."/>
            <person name="Liao S."/>
            <person name="Thamsborg S."/>
            <person name="Xia J."/>
            <person name="Xu P."/>
            <person name="Wang S."/>
            <person name="Scheerlinck J.P."/>
            <person name="Hofmann A."/>
            <person name="Sternberg P.W."/>
            <person name="Wang J."/>
            <person name="Gasser R.B."/>
        </authorList>
    </citation>
    <scope>NUCLEOTIDE SEQUENCE [LARGE SCALE GENOMIC DNA]</scope>
    <source>
        <strain evidence="4">DCEP-RM93F</strain>
        <strain evidence="3">DCEP-RM93M</strain>
    </source>
</reference>
<dbReference type="Proteomes" id="UP000030758">
    <property type="component" value="Unassembled WGS sequence"/>
</dbReference>
<evidence type="ECO:0000256" key="2">
    <source>
        <dbReference type="SAM" id="SignalP"/>
    </source>
</evidence>
<name>A0A085NQK2_9BILA</name>
<sequence>MRSSYFIAYLTLCLIYDILRVDADQNTVSGQSNEQKQQDETSSSDESSSSDSSSSSETSEQENKVIATLRRSPDYQTTES</sequence>
<organism evidence="4">
    <name type="scientific">Trichuris suis</name>
    <name type="common">pig whipworm</name>
    <dbReference type="NCBI Taxonomy" id="68888"/>
    <lineage>
        <taxon>Eukaryota</taxon>
        <taxon>Metazoa</taxon>
        <taxon>Ecdysozoa</taxon>
        <taxon>Nematoda</taxon>
        <taxon>Enoplea</taxon>
        <taxon>Dorylaimia</taxon>
        <taxon>Trichinellida</taxon>
        <taxon>Trichuridae</taxon>
        <taxon>Trichuris</taxon>
    </lineage>
</organism>
<feature type="chain" id="PRO_5010405427" evidence="2">
    <location>
        <begin position="24"/>
        <end position="80"/>
    </location>
</feature>
<dbReference type="EMBL" id="KL363204">
    <property type="protein sequence ID" value="KFD54873.1"/>
    <property type="molecule type" value="Genomic_DNA"/>
</dbReference>
<evidence type="ECO:0000313" key="3">
    <source>
        <dbReference type="EMBL" id="KFD54873.1"/>
    </source>
</evidence>
<evidence type="ECO:0000256" key="1">
    <source>
        <dbReference type="SAM" id="MobiDB-lite"/>
    </source>
</evidence>
<gene>
    <name evidence="3" type="ORF">M513_04307</name>
    <name evidence="4" type="ORF">M514_04307</name>
</gene>